<evidence type="ECO:0000256" key="8">
    <source>
        <dbReference type="ARBA" id="ARBA00048679"/>
    </source>
</evidence>
<evidence type="ECO:0000256" key="1">
    <source>
        <dbReference type="ARBA" id="ARBA00012513"/>
    </source>
</evidence>
<evidence type="ECO:0000256" key="6">
    <source>
        <dbReference type="ARBA" id="ARBA00022840"/>
    </source>
</evidence>
<gene>
    <name evidence="11" type="ORF">Bca52824_011130</name>
</gene>
<dbReference type="AlphaFoldDB" id="A0A8X8BBD4"/>
<dbReference type="GO" id="GO:0005737">
    <property type="term" value="C:cytoplasm"/>
    <property type="evidence" value="ECO:0007669"/>
    <property type="project" value="UniProtKB-ARBA"/>
</dbReference>
<protein>
    <recommendedName>
        <fullName evidence="1">non-specific serine/threonine protein kinase</fullName>
        <ecNumber evidence="1">2.7.11.1</ecNumber>
    </recommendedName>
</protein>
<dbReference type="PANTHER" id="PTHR22983">
    <property type="entry name" value="PROTEIN KINASE RELATED"/>
    <property type="match status" value="1"/>
</dbReference>
<evidence type="ECO:0000313" key="11">
    <source>
        <dbReference type="EMBL" id="KAG2328402.1"/>
    </source>
</evidence>
<evidence type="ECO:0000256" key="4">
    <source>
        <dbReference type="ARBA" id="ARBA00022741"/>
    </source>
</evidence>
<dbReference type="EMBL" id="JAAMPC010000002">
    <property type="protein sequence ID" value="KAG2328402.1"/>
    <property type="molecule type" value="Genomic_DNA"/>
</dbReference>
<dbReference type="Proteomes" id="UP000886595">
    <property type="component" value="Unassembled WGS sequence"/>
</dbReference>
<dbReference type="InterPro" id="IPR011009">
    <property type="entry name" value="Kinase-like_dom_sf"/>
</dbReference>
<dbReference type="PANTHER" id="PTHR22983:SF6">
    <property type="entry name" value="SERINE_THREONINE-PROTEIN KINASE 36"/>
    <property type="match status" value="1"/>
</dbReference>
<evidence type="ECO:0000259" key="10">
    <source>
        <dbReference type="PROSITE" id="PS50011"/>
    </source>
</evidence>
<dbReference type="Pfam" id="PF00069">
    <property type="entry name" value="Pkinase"/>
    <property type="match status" value="1"/>
</dbReference>
<evidence type="ECO:0000313" key="12">
    <source>
        <dbReference type="Proteomes" id="UP000886595"/>
    </source>
</evidence>
<evidence type="ECO:0000256" key="9">
    <source>
        <dbReference type="PROSITE-ProRule" id="PRU10141"/>
    </source>
</evidence>
<comment type="caution">
    <text evidence="11">The sequence shown here is derived from an EMBL/GenBank/DDBJ whole genome shotgun (WGS) entry which is preliminary data.</text>
</comment>
<reference evidence="11 12" key="1">
    <citation type="submission" date="2020-02" db="EMBL/GenBank/DDBJ databases">
        <authorList>
            <person name="Ma Q."/>
            <person name="Huang Y."/>
            <person name="Song X."/>
            <person name="Pei D."/>
        </authorList>
    </citation>
    <scope>NUCLEOTIDE SEQUENCE [LARGE SCALE GENOMIC DNA]</scope>
    <source>
        <strain evidence="11">Sxm20200214</strain>
        <tissue evidence="11">Leaf</tissue>
    </source>
</reference>
<dbReference type="PROSITE" id="PS00107">
    <property type="entry name" value="PROTEIN_KINASE_ATP"/>
    <property type="match status" value="1"/>
</dbReference>
<evidence type="ECO:0000256" key="2">
    <source>
        <dbReference type="ARBA" id="ARBA00022527"/>
    </source>
</evidence>
<evidence type="ECO:0000256" key="7">
    <source>
        <dbReference type="ARBA" id="ARBA00047899"/>
    </source>
</evidence>
<dbReference type="InterPro" id="IPR017441">
    <property type="entry name" value="Protein_kinase_ATP_BS"/>
</dbReference>
<dbReference type="InterPro" id="IPR000719">
    <property type="entry name" value="Prot_kinase_dom"/>
</dbReference>
<sequence length="119" mass="13899">MGVEDYHVIELVGEGSFGRVYKGRRKYTGQTVAMKFIMKQGKSDKDIHSLRQEIEILRKLKHGNIIEMLDSFETEREFCVVTEFAQGELFEILEDDKRLPEEQVQAIAKQLVKSLHYLH</sequence>
<feature type="binding site" evidence="9">
    <location>
        <position position="39"/>
    </location>
    <ligand>
        <name>ATP</name>
        <dbReference type="ChEBI" id="CHEBI:30616"/>
    </ligand>
</feature>
<keyword evidence="12" id="KW-1185">Reference proteome</keyword>
<dbReference type="Gene3D" id="1.10.510.10">
    <property type="entry name" value="Transferase(Phosphotransferase) domain 1"/>
    <property type="match status" value="1"/>
</dbReference>
<evidence type="ECO:0000256" key="5">
    <source>
        <dbReference type="ARBA" id="ARBA00022777"/>
    </source>
</evidence>
<evidence type="ECO:0000256" key="3">
    <source>
        <dbReference type="ARBA" id="ARBA00022679"/>
    </source>
</evidence>
<organism evidence="11 12">
    <name type="scientific">Brassica carinata</name>
    <name type="common">Ethiopian mustard</name>
    <name type="synonym">Abyssinian cabbage</name>
    <dbReference type="NCBI Taxonomy" id="52824"/>
    <lineage>
        <taxon>Eukaryota</taxon>
        <taxon>Viridiplantae</taxon>
        <taxon>Streptophyta</taxon>
        <taxon>Embryophyta</taxon>
        <taxon>Tracheophyta</taxon>
        <taxon>Spermatophyta</taxon>
        <taxon>Magnoliopsida</taxon>
        <taxon>eudicotyledons</taxon>
        <taxon>Gunneridae</taxon>
        <taxon>Pentapetalae</taxon>
        <taxon>rosids</taxon>
        <taxon>malvids</taxon>
        <taxon>Brassicales</taxon>
        <taxon>Brassicaceae</taxon>
        <taxon>Brassiceae</taxon>
        <taxon>Brassica</taxon>
    </lineage>
</organism>
<accession>A0A8X8BBD4</accession>
<keyword evidence="4 9" id="KW-0547">Nucleotide-binding</keyword>
<keyword evidence="6 9" id="KW-0067">ATP-binding</keyword>
<dbReference type="OrthoDB" id="266718at2759"/>
<dbReference type="GO" id="GO:0004674">
    <property type="term" value="F:protein serine/threonine kinase activity"/>
    <property type="evidence" value="ECO:0007669"/>
    <property type="project" value="UniProtKB-KW"/>
</dbReference>
<dbReference type="PROSITE" id="PS50011">
    <property type="entry name" value="PROTEIN_KINASE_DOM"/>
    <property type="match status" value="1"/>
</dbReference>
<dbReference type="GO" id="GO:0005524">
    <property type="term" value="F:ATP binding"/>
    <property type="evidence" value="ECO:0007669"/>
    <property type="project" value="UniProtKB-UniRule"/>
</dbReference>
<feature type="domain" description="Protein kinase" evidence="10">
    <location>
        <begin position="6"/>
        <end position="119"/>
    </location>
</feature>
<dbReference type="EC" id="2.7.11.1" evidence="1"/>
<keyword evidence="5" id="KW-0418">Kinase</keyword>
<keyword evidence="2" id="KW-0723">Serine/threonine-protein kinase</keyword>
<proteinExistence type="predicted"/>
<dbReference type="SMART" id="SM00220">
    <property type="entry name" value="S_TKc"/>
    <property type="match status" value="1"/>
</dbReference>
<dbReference type="FunFam" id="3.30.200.20:FF:000042">
    <property type="entry name" value="Aurora kinase A"/>
    <property type="match status" value="1"/>
</dbReference>
<name>A0A8X8BBD4_BRACI</name>
<comment type="catalytic activity">
    <reaction evidence="8">
        <text>L-seryl-[protein] + ATP = O-phospho-L-seryl-[protein] + ADP + H(+)</text>
        <dbReference type="Rhea" id="RHEA:17989"/>
        <dbReference type="Rhea" id="RHEA-COMP:9863"/>
        <dbReference type="Rhea" id="RHEA-COMP:11604"/>
        <dbReference type="ChEBI" id="CHEBI:15378"/>
        <dbReference type="ChEBI" id="CHEBI:29999"/>
        <dbReference type="ChEBI" id="CHEBI:30616"/>
        <dbReference type="ChEBI" id="CHEBI:83421"/>
        <dbReference type="ChEBI" id="CHEBI:456216"/>
        <dbReference type="EC" id="2.7.11.1"/>
    </reaction>
</comment>
<keyword evidence="3" id="KW-0808">Transferase</keyword>
<dbReference type="SUPFAM" id="SSF56112">
    <property type="entry name" value="Protein kinase-like (PK-like)"/>
    <property type="match status" value="1"/>
</dbReference>
<comment type="catalytic activity">
    <reaction evidence="7">
        <text>L-threonyl-[protein] + ATP = O-phospho-L-threonyl-[protein] + ADP + H(+)</text>
        <dbReference type="Rhea" id="RHEA:46608"/>
        <dbReference type="Rhea" id="RHEA-COMP:11060"/>
        <dbReference type="Rhea" id="RHEA-COMP:11605"/>
        <dbReference type="ChEBI" id="CHEBI:15378"/>
        <dbReference type="ChEBI" id="CHEBI:30013"/>
        <dbReference type="ChEBI" id="CHEBI:30616"/>
        <dbReference type="ChEBI" id="CHEBI:61977"/>
        <dbReference type="ChEBI" id="CHEBI:456216"/>
        <dbReference type="EC" id="2.7.11.1"/>
    </reaction>
</comment>